<reference evidence="5 6" key="1">
    <citation type="submission" date="2016-11" db="EMBL/GenBank/DDBJ databases">
        <title>Tenacibaculum sp. LPB0136, isolated from marine environment.</title>
        <authorList>
            <person name="Kim E."/>
            <person name="Yi H."/>
        </authorList>
    </citation>
    <scope>NUCLEOTIDE SEQUENCE [LARGE SCALE GENOMIC DNA]</scope>
    <source>
        <strain evidence="5 6">LPB0136</strain>
    </source>
</reference>
<evidence type="ECO:0000313" key="6">
    <source>
        <dbReference type="Proteomes" id="UP000181898"/>
    </source>
</evidence>
<dbReference type="KEGG" id="ten:LPB136_00705"/>
<keyword evidence="6" id="KW-1185">Reference proteome</keyword>
<accession>A0A1L3JMI9</accession>
<dbReference type="GO" id="GO:0016491">
    <property type="term" value="F:oxidoreductase activity"/>
    <property type="evidence" value="ECO:0007669"/>
    <property type="project" value="UniProtKB-KW"/>
</dbReference>
<dbReference type="Gene3D" id="3.30.365.10">
    <property type="entry name" value="Aldehyde oxidase/xanthine dehydrogenase, molybdopterin binding domain"/>
    <property type="match status" value="4"/>
</dbReference>
<dbReference type="PANTHER" id="PTHR11908:SF132">
    <property type="entry name" value="ALDEHYDE OXIDASE 1-RELATED"/>
    <property type="match status" value="1"/>
</dbReference>
<proteinExistence type="predicted"/>
<evidence type="ECO:0000313" key="5">
    <source>
        <dbReference type="EMBL" id="APG66357.1"/>
    </source>
</evidence>
<dbReference type="SUPFAM" id="SSF56003">
    <property type="entry name" value="Molybdenum cofactor-binding domain"/>
    <property type="match status" value="1"/>
</dbReference>
<dbReference type="GO" id="GO:0005506">
    <property type="term" value="F:iron ion binding"/>
    <property type="evidence" value="ECO:0007669"/>
    <property type="project" value="InterPro"/>
</dbReference>
<dbReference type="SMART" id="SM01008">
    <property type="entry name" value="Ald_Xan_dh_C"/>
    <property type="match status" value="1"/>
</dbReference>
<organism evidence="5 6">
    <name type="scientific">Tenacibaculum todarodis</name>
    <dbReference type="NCBI Taxonomy" id="1850252"/>
    <lineage>
        <taxon>Bacteria</taxon>
        <taxon>Pseudomonadati</taxon>
        <taxon>Bacteroidota</taxon>
        <taxon>Flavobacteriia</taxon>
        <taxon>Flavobacteriales</taxon>
        <taxon>Flavobacteriaceae</taxon>
        <taxon>Tenacibaculum</taxon>
    </lineage>
</organism>
<dbReference type="Pfam" id="PF20256">
    <property type="entry name" value="MoCoBD_2"/>
    <property type="match status" value="1"/>
</dbReference>
<evidence type="ECO:0000256" key="3">
    <source>
        <dbReference type="ARBA" id="ARBA00053029"/>
    </source>
</evidence>
<dbReference type="SUPFAM" id="SSF54665">
    <property type="entry name" value="CO dehydrogenase molybdoprotein N-domain-like"/>
    <property type="match status" value="1"/>
</dbReference>
<dbReference type="OrthoDB" id="9759099at2"/>
<dbReference type="Pfam" id="PF02738">
    <property type="entry name" value="MoCoBD_1"/>
    <property type="match status" value="1"/>
</dbReference>
<dbReference type="AlphaFoldDB" id="A0A1L3JMI9"/>
<dbReference type="EMBL" id="CP018155">
    <property type="protein sequence ID" value="APG66357.1"/>
    <property type="molecule type" value="Genomic_DNA"/>
</dbReference>
<dbReference type="InterPro" id="IPR000674">
    <property type="entry name" value="Ald_Oxase/Xan_DH_a/b"/>
</dbReference>
<dbReference type="InterPro" id="IPR036856">
    <property type="entry name" value="Ald_Oxase/Xan_DH_a/b_sf"/>
</dbReference>
<dbReference type="InterPro" id="IPR016208">
    <property type="entry name" value="Ald_Oxase/xanthine_DH-like"/>
</dbReference>
<dbReference type="FunFam" id="3.30.365.10:FF:000001">
    <property type="entry name" value="Xanthine dehydrogenase oxidase"/>
    <property type="match status" value="1"/>
</dbReference>
<dbReference type="InterPro" id="IPR037165">
    <property type="entry name" value="AldOxase/xan_DH_Mopterin-bd_sf"/>
</dbReference>
<protein>
    <submittedName>
        <fullName evidence="5">Xanthine dehydrogenase</fullName>
    </submittedName>
</protein>
<sequence>MKNIDSFTHVRGESLFVDDVITRKDTLYGLVFDSPKAHGKIKWVDYTKAEALEGVEKIFTYKDIVGENQIGGILPDEPLWAEDEVHFWGQPIAFIVAESEAIAKKARKLISIEIEELPVITTAKEAKEKGSFINAPRSFSLGNSTEAFKNCEHVFEGETFSNGQEHLYLETQGCYAIPQENGNIKLISSTQGPTAVQKIAARVLGVSMHKIEVDVTRLGGGFGGKEDQATPWAVMAAVATKHLNKPVKYILNRHDDLRMTGKRHPYSSFYKIGLTKDLKIKAFEVEFLQNSGAAADLSPAIAERTLFHATNSYFVPNVATTVYSCKTNLPPNTAFRGFGGPQGMFVIESAIAAVADKLNINRRLIQEANLFDEKDTFSFGQVATEVQAKKAWFSAKEKFELEKLEFEIEAFNKENQLYKKGISLMPIAFGISFTNTPMNHARALIHIYQDGSVGVSTGAVEMGQSVNTKMLQVAQDILGITANKVKLETTNTTRVANTSPTAASSTADLNGKAVEMACNSLIERLTKVAATMLSSEEKNISFKDDFVFQNDKKTTLSWEDVVAQAMLERVALTENAHYATPIIHFDKSKEKGHPFAYHVYGTAITTVTVDCLRGIYEIDSVKIVHDFGKSMNLGIDVGQVEGALAQGIGWMTMEEISYNADGKLLSNALSTYKVPDIFSAPKTIETIPLETEGNDLAIKKSKAVGEPPLMYGIGTYFAIQQAVKEFNPNYTLKFHAPFTPEKVLIALYEKPNN</sequence>
<feature type="domain" description="Aldehyde oxidase/xanthine dehydrogenase a/b hammerhead" evidence="4">
    <location>
        <begin position="11"/>
        <end position="118"/>
    </location>
</feature>
<dbReference type="InterPro" id="IPR008274">
    <property type="entry name" value="AldOxase/xan_DH_MoCoBD1"/>
</dbReference>
<keyword evidence="1" id="KW-0500">Molybdenum</keyword>
<evidence type="ECO:0000259" key="4">
    <source>
        <dbReference type="SMART" id="SM01008"/>
    </source>
</evidence>
<keyword evidence="2" id="KW-0560">Oxidoreductase</keyword>
<evidence type="ECO:0000256" key="2">
    <source>
        <dbReference type="ARBA" id="ARBA00023002"/>
    </source>
</evidence>
<evidence type="ECO:0000256" key="1">
    <source>
        <dbReference type="ARBA" id="ARBA00022505"/>
    </source>
</evidence>
<dbReference type="InterPro" id="IPR046867">
    <property type="entry name" value="AldOxase/xan_DH_MoCoBD2"/>
</dbReference>
<comment type="cofactor">
    <cofactor evidence="3">
        <name>Mo-molybdopterin cytosine dinucleotide</name>
        <dbReference type="ChEBI" id="CHEBI:71308"/>
    </cofactor>
</comment>
<dbReference type="PANTHER" id="PTHR11908">
    <property type="entry name" value="XANTHINE DEHYDROGENASE"/>
    <property type="match status" value="1"/>
</dbReference>
<gene>
    <name evidence="5" type="ORF">LPB136_00705</name>
</gene>
<dbReference type="Pfam" id="PF01315">
    <property type="entry name" value="Ald_Xan_dh_C"/>
    <property type="match status" value="1"/>
</dbReference>
<dbReference type="Gene3D" id="3.90.1170.50">
    <property type="entry name" value="Aldehyde oxidase/xanthine dehydrogenase, a/b hammerhead"/>
    <property type="match status" value="1"/>
</dbReference>
<name>A0A1L3JMI9_9FLAO</name>
<dbReference type="STRING" id="1850252.LPB136_00705"/>
<dbReference type="Proteomes" id="UP000181898">
    <property type="component" value="Chromosome"/>
</dbReference>